<accession>A0ABW9Z507</accession>
<sequence length="231" mass="26014">MARTERLLSLLQILRRHRHPVAGQLLADELGISIRTLYRDIAALQALGATIEGEPGVGYVLRPGFLLPPLMFSQAELEALILGMRWVSSFADRSLAVAATDALAKIEDVLPPQARDGMGAVPLRVGPPGPAASLTEDLTSLRDAIRRERKLEVRYRGKDGHESRRVIWPFAIGYFTSGRILVGWCELRQDYRHFRTDRLVGTRTLADRYPRRRTTMLREWLKHQSASSPPN</sequence>
<dbReference type="PROSITE" id="PS52050">
    <property type="entry name" value="WYL"/>
    <property type="match status" value="1"/>
</dbReference>
<dbReference type="Pfam" id="PF13280">
    <property type="entry name" value="WYL"/>
    <property type="match status" value="1"/>
</dbReference>
<feature type="domain" description="Helix-turn-helix type 11" evidence="1">
    <location>
        <begin position="6"/>
        <end position="59"/>
    </location>
</feature>
<dbReference type="InterPro" id="IPR051534">
    <property type="entry name" value="CBASS_pafABC_assoc_protein"/>
</dbReference>
<reference evidence="3 4" key="1">
    <citation type="submission" date="2020-01" db="EMBL/GenBank/DDBJ databases">
        <title>Microvirga sp. nov., an arsenate reduction bacterium isolated from Tibet hotspring sediments.</title>
        <authorList>
            <person name="Yuan C.-G."/>
        </authorList>
    </citation>
    <scope>NUCLEOTIDE SEQUENCE [LARGE SCALE GENOMIC DNA]</scope>
    <source>
        <strain evidence="3 4">SYSU G3D203</strain>
    </source>
</reference>
<evidence type="ECO:0000313" key="4">
    <source>
        <dbReference type="Proteomes" id="UP000818323"/>
    </source>
</evidence>
<dbReference type="Pfam" id="PF08279">
    <property type="entry name" value="HTH_11"/>
    <property type="match status" value="1"/>
</dbReference>
<organism evidence="3 4">
    <name type="scientific">Microvirga arsenatis</name>
    <dbReference type="NCBI Taxonomy" id="2692265"/>
    <lineage>
        <taxon>Bacteria</taxon>
        <taxon>Pseudomonadati</taxon>
        <taxon>Pseudomonadota</taxon>
        <taxon>Alphaproteobacteria</taxon>
        <taxon>Hyphomicrobiales</taxon>
        <taxon>Methylobacteriaceae</taxon>
        <taxon>Microvirga</taxon>
    </lineage>
</organism>
<dbReference type="PANTHER" id="PTHR34580">
    <property type="match status" value="1"/>
</dbReference>
<protein>
    <submittedName>
        <fullName evidence="3">HTH domain-containing protein</fullName>
    </submittedName>
</protein>
<comment type="caution">
    <text evidence="3">The sequence shown here is derived from an EMBL/GenBank/DDBJ whole genome shotgun (WGS) entry which is preliminary data.</text>
</comment>
<dbReference type="Proteomes" id="UP000818323">
    <property type="component" value="Unassembled WGS sequence"/>
</dbReference>
<gene>
    <name evidence="3" type="ORF">GR303_20740</name>
</gene>
<dbReference type="InterPro" id="IPR036388">
    <property type="entry name" value="WH-like_DNA-bd_sf"/>
</dbReference>
<dbReference type="EMBL" id="JAAAXJ010000018">
    <property type="protein sequence ID" value="NBJ26770.1"/>
    <property type="molecule type" value="Genomic_DNA"/>
</dbReference>
<dbReference type="RefSeq" id="WP_161725542.1">
    <property type="nucleotide sequence ID" value="NZ_JAAAXI010000021.1"/>
</dbReference>
<dbReference type="Gene3D" id="1.10.10.10">
    <property type="entry name" value="Winged helix-like DNA-binding domain superfamily/Winged helix DNA-binding domain"/>
    <property type="match status" value="1"/>
</dbReference>
<evidence type="ECO:0000313" key="3">
    <source>
        <dbReference type="EMBL" id="NBJ26770.1"/>
    </source>
</evidence>
<dbReference type="InterPro" id="IPR013196">
    <property type="entry name" value="HTH_11"/>
</dbReference>
<keyword evidence="4" id="KW-1185">Reference proteome</keyword>
<dbReference type="PANTHER" id="PTHR34580:SF3">
    <property type="entry name" value="PROTEIN PAFB"/>
    <property type="match status" value="1"/>
</dbReference>
<name>A0ABW9Z507_9HYPH</name>
<dbReference type="InterPro" id="IPR036390">
    <property type="entry name" value="WH_DNA-bd_sf"/>
</dbReference>
<evidence type="ECO:0000259" key="1">
    <source>
        <dbReference type="Pfam" id="PF08279"/>
    </source>
</evidence>
<dbReference type="InterPro" id="IPR026881">
    <property type="entry name" value="WYL_dom"/>
</dbReference>
<proteinExistence type="predicted"/>
<dbReference type="SUPFAM" id="SSF46785">
    <property type="entry name" value="Winged helix' DNA-binding domain"/>
    <property type="match status" value="1"/>
</dbReference>
<evidence type="ECO:0000259" key="2">
    <source>
        <dbReference type="Pfam" id="PF13280"/>
    </source>
</evidence>
<feature type="domain" description="WYL" evidence="2">
    <location>
        <begin position="138"/>
        <end position="199"/>
    </location>
</feature>